<name>A0ABN3QHC6_9ACTN</name>
<keyword evidence="2" id="KW-0489">Methyltransferase</keyword>
<organism evidence="2 3">
    <name type="scientific">Actinomadura fulvescens</name>
    <dbReference type="NCBI Taxonomy" id="46160"/>
    <lineage>
        <taxon>Bacteria</taxon>
        <taxon>Bacillati</taxon>
        <taxon>Actinomycetota</taxon>
        <taxon>Actinomycetes</taxon>
        <taxon>Streptosporangiales</taxon>
        <taxon>Thermomonosporaceae</taxon>
        <taxon>Actinomadura</taxon>
    </lineage>
</organism>
<dbReference type="InterPro" id="IPR029063">
    <property type="entry name" value="SAM-dependent_MTases_sf"/>
</dbReference>
<dbReference type="SUPFAM" id="SSF53335">
    <property type="entry name" value="S-adenosyl-L-methionine-dependent methyltransferases"/>
    <property type="match status" value="1"/>
</dbReference>
<dbReference type="PIRSF" id="PIRSF017393">
    <property type="entry name" value="MTase_SAV2177"/>
    <property type="match status" value="1"/>
</dbReference>
<proteinExistence type="predicted"/>
<evidence type="ECO:0000313" key="3">
    <source>
        <dbReference type="Proteomes" id="UP001501509"/>
    </source>
</evidence>
<dbReference type="GO" id="GO:0032259">
    <property type="term" value="P:methylation"/>
    <property type="evidence" value="ECO:0007669"/>
    <property type="project" value="UniProtKB-KW"/>
</dbReference>
<accession>A0ABN3QHC6</accession>
<keyword evidence="2" id="KW-0808">Transferase</keyword>
<evidence type="ECO:0000256" key="1">
    <source>
        <dbReference type="SAM" id="MobiDB-lite"/>
    </source>
</evidence>
<gene>
    <name evidence="2" type="ORF">GCM10010411_74380</name>
</gene>
<sequence>MSRFDDLPPNVPLLLATPRPLGTNKEKGKEEPVADPARMYNFYLRGKDNYEVDRVAAQQVIDATGGEAIPMAEENLRFASRAAAYVVGERGVRQVLDIGMGIVNDLPADLPTVERAVRAAADGVVLIGFDHSPIVLAHSRALRSAPGSGYDAVAGADLRDLDSLFATPELHNLIDLGQPILVMLAAVLHFITDQEDPARLLADLHARLAPGSCLVLSHACSTGIPQQAVSGMTSGYLRASSQLTVRTQPHILALIQNAGWEPLDPDVPLCDVQMWAPPGQTRQYQGRAFEKVRVAGTIAVSSKATA</sequence>
<keyword evidence="3" id="KW-1185">Reference proteome</keyword>
<comment type="caution">
    <text evidence="2">The sequence shown here is derived from an EMBL/GenBank/DDBJ whole genome shotgun (WGS) entry which is preliminary data.</text>
</comment>
<dbReference type="GO" id="GO:0008168">
    <property type="term" value="F:methyltransferase activity"/>
    <property type="evidence" value="ECO:0007669"/>
    <property type="project" value="UniProtKB-KW"/>
</dbReference>
<dbReference type="InterPro" id="IPR006764">
    <property type="entry name" value="SAM_dep_MeTrfase_SAV2177_type"/>
</dbReference>
<dbReference type="Pfam" id="PF04672">
    <property type="entry name" value="Methyltransf_19"/>
    <property type="match status" value="1"/>
</dbReference>
<dbReference type="Proteomes" id="UP001501509">
    <property type="component" value="Unassembled WGS sequence"/>
</dbReference>
<reference evidence="2 3" key="1">
    <citation type="journal article" date="2019" name="Int. J. Syst. Evol. Microbiol.">
        <title>The Global Catalogue of Microorganisms (GCM) 10K type strain sequencing project: providing services to taxonomists for standard genome sequencing and annotation.</title>
        <authorList>
            <consortium name="The Broad Institute Genomics Platform"/>
            <consortium name="The Broad Institute Genome Sequencing Center for Infectious Disease"/>
            <person name="Wu L."/>
            <person name="Ma J."/>
        </authorList>
    </citation>
    <scope>NUCLEOTIDE SEQUENCE [LARGE SCALE GENOMIC DNA]</scope>
    <source>
        <strain evidence="2 3">JCM 6833</strain>
    </source>
</reference>
<protein>
    <submittedName>
        <fullName evidence="2">SAM-dependent methyltransferase</fullName>
    </submittedName>
</protein>
<feature type="region of interest" description="Disordered" evidence="1">
    <location>
        <begin position="1"/>
        <end position="32"/>
    </location>
</feature>
<evidence type="ECO:0000313" key="2">
    <source>
        <dbReference type="EMBL" id="GAA2626553.1"/>
    </source>
</evidence>
<dbReference type="Gene3D" id="3.40.50.150">
    <property type="entry name" value="Vaccinia Virus protein VP39"/>
    <property type="match status" value="1"/>
</dbReference>
<dbReference type="RefSeq" id="WP_344547191.1">
    <property type="nucleotide sequence ID" value="NZ_BAAATD010000013.1"/>
</dbReference>
<dbReference type="EMBL" id="BAAATD010000013">
    <property type="protein sequence ID" value="GAA2626553.1"/>
    <property type="molecule type" value="Genomic_DNA"/>
</dbReference>